<dbReference type="Gene3D" id="1.10.357.10">
    <property type="entry name" value="Tetracycline Repressor, domain 2"/>
    <property type="match status" value="1"/>
</dbReference>
<keyword evidence="1" id="KW-0805">Transcription regulation</keyword>
<keyword evidence="7" id="KW-1185">Reference proteome</keyword>
<dbReference type="PROSITE" id="PS50977">
    <property type="entry name" value="HTH_TETR_2"/>
    <property type="match status" value="1"/>
</dbReference>
<evidence type="ECO:0000256" key="2">
    <source>
        <dbReference type="ARBA" id="ARBA00023125"/>
    </source>
</evidence>
<dbReference type="InterPro" id="IPR054129">
    <property type="entry name" value="DesT_TetR_C"/>
</dbReference>
<feature type="DNA-binding region" description="H-T-H motif" evidence="4">
    <location>
        <begin position="38"/>
        <end position="57"/>
    </location>
</feature>
<dbReference type="RefSeq" id="WP_344631674.1">
    <property type="nucleotide sequence ID" value="NZ_BAAATJ010000014.1"/>
</dbReference>
<dbReference type="PANTHER" id="PTHR30055:SF174">
    <property type="entry name" value="TRANSCRIPTIONAL REGULATORY PROTEIN (PROBABLY TETR-FAMILY)-RELATED"/>
    <property type="match status" value="1"/>
</dbReference>
<dbReference type="InterPro" id="IPR001647">
    <property type="entry name" value="HTH_TetR"/>
</dbReference>
<dbReference type="Proteomes" id="UP001500058">
    <property type="component" value="Unassembled WGS sequence"/>
</dbReference>
<evidence type="ECO:0000259" key="5">
    <source>
        <dbReference type="PROSITE" id="PS50977"/>
    </source>
</evidence>
<feature type="domain" description="HTH tetR-type" evidence="5">
    <location>
        <begin position="15"/>
        <end position="75"/>
    </location>
</feature>
<sequence length="210" mass="22946">MSADPVRTRVRLSAEDRRGQLIGIGLRLLVTRPIHELSVDEVAAEAGISRGLLFHYFPTKRDYYAAVVRAAGQRLLTHARLPGEGGPEERVRAVVEGFVGFVRRRRANYVALVRAGAGGDDLVLEVFEDIRATLADRVLEALGEPSPDPMVRLAVRGWLAMAEEMAIEARDETVSADGLVDFLVDGLGRLLAPLARHRSLGPGGRPHDRT</sequence>
<keyword evidence="2 4" id="KW-0238">DNA-binding</keyword>
<gene>
    <name evidence="6" type="ORF">GCM10010420_31730</name>
</gene>
<evidence type="ECO:0000313" key="7">
    <source>
        <dbReference type="Proteomes" id="UP001500058"/>
    </source>
</evidence>
<reference evidence="7" key="1">
    <citation type="journal article" date="2019" name="Int. J. Syst. Evol. Microbiol.">
        <title>The Global Catalogue of Microorganisms (GCM) 10K type strain sequencing project: providing services to taxonomists for standard genome sequencing and annotation.</title>
        <authorList>
            <consortium name="The Broad Institute Genomics Platform"/>
            <consortium name="The Broad Institute Genome Sequencing Center for Infectious Disease"/>
            <person name="Wu L."/>
            <person name="Ma J."/>
        </authorList>
    </citation>
    <scope>NUCLEOTIDE SEQUENCE [LARGE SCALE GENOMIC DNA]</scope>
    <source>
        <strain evidence="7">JCM 6921</strain>
    </source>
</reference>
<organism evidence="6 7">
    <name type="scientific">Streptomyces glaucosporus</name>
    <dbReference type="NCBI Taxonomy" id="284044"/>
    <lineage>
        <taxon>Bacteria</taxon>
        <taxon>Bacillati</taxon>
        <taxon>Actinomycetota</taxon>
        <taxon>Actinomycetes</taxon>
        <taxon>Kitasatosporales</taxon>
        <taxon>Streptomycetaceae</taxon>
        <taxon>Streptomyces</taxon>
    </lineage>
</organism>
<dbReference type="EMBL" id="BAAATJ010000014">
    <property type="protein sequence ID" value="GAA2402280.1"/>
    <property type="molecule type" value="Genomic_DNA"/>
</dbReference>
<evidence type="ECO:0000256" key="1">
    <source>
        <dbReference type="ARBA" id="ARBA00023015"/>
    </source>
</evidence>
<protein>
    <submittedName>
        <fullName evidence="6">TetR/AcrR family transcriptional regulator</fullName>
    </submittedName>
</protein>
<dbReference type="Pfam" id="PF00440">
    <property type="entry name" value="TetR_N"/>
    <property type="match status" value="1"/>
</dbReference>
<evidence type="ECO:0000256" key="3">
    <source>
        <dbReference type="ARBA" id="ARBA00023163"/>
    </source>
</evidence>
<accession>A0ABP5VG03</accession>
<dbReference type="InterPro" id="IPR050109">
    <property type="entry name" value="HTH-type_TetR-like_transc_reg"/>
</dbReference>
<comment type="caution">
    <text evidence="6">The sequence shown here is derived from an EMBL/GenBank/DDBJ whole genome shotgun (WGS) entry which is preliminary data.</text>
</comment>
<dbReference type="PANTHER" id="PTHR30055">
    <property type="entry name" value="HTH-TYPE TRANSCRIPTIONAL REGULATOR RUTR"/>
    <property type="match status" value="1"/>
</dbReference>
<dbReference type="Pfam" id="PF21943">
    <property type="entry name" value="TetR_C_46"/>
    <property type="match status" value="1"/>
</dbReference>
<keyword evidence="3" id="KW-0804">Transcription</keyword>
<evidence type="ECO:0000313" key="6">
    <source>
        <dbReference type="EMBL" id="GAA2402280.1"/>
    </source>
</evidence>
<proteinExistence type="predicted"/>
<evidence type="ECO:0000256" key="4">
    <source>
        <dbReference type="PROSITE-ProRule" id="PRU00335"/>
    </source>
</evidence>
<name>A0ABP5VG03_9ACTN</name>
<dbReference type="InterPro" id="IPR009057">
    <property type="entry name" value="Homeodomain-like_sf"/>
</dbReference>
<dbReference type="SUPFAM" id="SSF46689">
    <property type="entry name" value="Homeodomain-like"/>
    <property type="match status" value="1"/>
</dbReference>